<dbReference type="Proteomes" id="UP000267249">
    <property type="component" value="Chromosome"/>
</dbReference>
<evidence type="ECO:0000256" key="1">
    <source>
        <dbReference type="SAM" id="Phobius"/>
    </source>
</evidence>
<gene>
    <name evidence="3" type="ORF">DOP62_12360</name>
</gene>
<keyword evidence="1" id="KW-0812">Transmembrane</keyword>
<sequence>MTESLVYTEELYRIGAELRAAREAQGLDLAAVAAQCRVRASYLEAIESGEVQRLPEPVFVQGFIRTYARSLGLDPDTLLADLSLAEVKTPTPATPKSSVSDQRSPVKIALPSKASLGLVGLIVVVVAAVAGTGLAVWNWRQQVALAPTPTAPEPPPPPAAALPNTPLEPAPAPNTVGIAFRGPAWAEISVDGKVVFSGTGRAGQQLSFSPKQEVAINPGRPDLIWLSRAGQEAQPLGTISEVQIYRIPVQAEPSTATSTNPDR</sequence>
<dbReference type="Gene3D" id="1.10.260.40">
    <property type="entry name" value="lambda repressor-like DNA-binding domains"/>
    <property type="match status" value="1"/>
</dbReference>
<keyword evidence="1" id="KW-0472">Membrane</keyword>
<dbReference type="EMBL" id="CP030139">
    <property type="protein sequence ID" value="AZB73395.1"/>
    <property type="molecule type" value="Genomic_DNA"/>
</dbReference>
<dbReference type="CDD" id="cd00093">
    <property type="entry name" value="HTH_XRE"/>
    <property type="match status" value="1"/>
</dbReference>
<dbReference type="AlphaFoldDB" id="A0AAN1QQ25"/>
<dbReference type="Pfam" id="PF13413">
    <property type="entry name" value="HTH_25"/>
    <property type="match status" value="1"/>
</dbReference>
<dbReference type="InterPro" id="IPR001387">
    <property type="entry name" value="Cro/C1-type_HTH"/>
</dbReference>
<dbReference type="PANTHER" id="PTHR34475:SF1">
    <property type="entry name" value="CYTOSKELETON PROTEIN RODZ"/>
    <property type="match status" value="1"/>
</dbReference>
<accession>A0AAN1QQ25</accession>
<dbReference type="InterPro" id="IPR010982">
    <property type="entry name" value="Lambda_DNA-bd_dom_sf"/>
</dbReference>
<name>A0AAN1QQ25_SYNEL</name>
<proteinExistence type="predicted"/>
<dbReference type="InterPro" id="IPR050400">
    <property type="entry name" value="Bact_Cytoskel_RodZ"/>
</dbReference>
<evidence type="ECO:0000313" key="3">
    <source>
        <dbReference type="EMBL" id="AZB73395.1"/>
    </source>
</evidence>
<dbReference type="Pfam" id="PF13464">
    <property type="entry name" value="RodZ_C"/>
    <property type="match status" value="1"/>
</dbReference>
<dbReference type="SMART" id="SM00530">
    <property type="entry name" value="HTH_XRE"/>
    <property type="match status" value="1"/>
</dbReference>
<evidence type="ECO:0000313" key="4">
    <source>
        <dbReference type="Proteomes" id="UP000267249"/>
    </source>
</evidence>
<reference evidence="3 4" key="1">
    <citation type="journal article" date="2018" name="Sci. Rep.">
        <title>Genome Features and Biochemical Characteristics of a Robust, Fast Growing and Naturally Transformable Cyanobacterium Synechococcus elongatus PCC 11801 Isolated from India.</title>
        <authorList>
            <person name="Jaiswal D."/>
            <person name="Sengupta A."/>
            <person name="Sohoni S."/>
            <person name="Sengupta S."/>
            <person name="Phadnavis A.G."/>
            <person name="Pakrasi H.B."/>
            <person name="Wangikar P.P."/>
        </authorList>
    </citation>
    <scope>NUCLEOTIDE SEQUENCE [LARGE SCALE GENOMIC DNA]</scope>
    <source>
        <strain evidence="3 4">PCC 11801</strain>
    </source>
</reference>
<feature type="transmembrane region" description="Helical" evidence="1">
    <location>
        <begin position="116"/>
        <end position="139"/>
    </location>
</feature>
<dbReference type="SUPFAM" id="SSF47413">
    <property type="entry name" value="lambda repressor-like DNA-binding domains"/>
    <property type="match status" value="1"/>
</dbReference>
<feature type="domain" description="HTH cro/C1-type" evidence="2">
    <location>
        <begin position="18"/>
        <end position="78"/>
    </location>
</feature>
<organism evidence="3 4">
    <name type="scientific">Synechococcus elongatus PCC 11801</name>
    <dbReference type="NCBI Taxonomy" id="2219813"/>
    <lineage>
        <taxon>Bacteria</taxon>
        <taxon>Bacillati</taxon>
        <taxon>Cyanobacteriota</taxon>
        <taxon>Cyanophyceae</taxon>
        <taxon>Synechococcales</taxon>
        <taxon>Synechococcaceae</taxon>
        <taxon>Synechococcus</taxon>
    </lineage>
</organism>
<dbReference type="GO" id="GO:0003677">
    <property type="term" value="F:DNA binding"/>
    <property type="evidence" value="ECO:0007669"/>
    <property type="project" value="InterPro"/>
</dbReference>
<dbReference type="InterPro" id="IPR025194">
    <property type="entry name" value="RodZ-like_C"/>
</dbReference>
<dbReference type="PANTHER" id="PTHR34475">
    <property type="match status" value="1"/>
</dbReference>
<evidence type="ECO:0000259" key="2">
    <source>
        <dbReference type="PROSITE" id="PS50943"/>
    </source>
</evidence>
<keyword evidence="1" id="KW-1133">Transmembrane helix</keyword>
<protein>
    <submittedName>
        <fullName evidence="3">Helix-turn-helix domain-containing protein</fullName>
    </submittedName>
</protein>
<dbReference type="RefSeq" id="WP_208674201.1">
    <property type="nucleotide sequence ID" value="NZ_CP030139.2"/>
</dbReference>
<dbReference type="PROSITE" id="PS50943">
    <property type="entry name" value="HTH_CROC1"/>
    <property type="match status" value="1"/>
</dbReference>